<feature type="compositionally biased region" description="Polar residues" evidence="1">
    <location>
        <begin position="21"/>
        <end position="31"/>
    </location>
</feature>
<organism evidence="2 3">
    <name type="scientific">Petrolisthes cinctipes</name>
    <name type="common">Flat porcelain crab</name>
    <dbReference type="NCBI Taxonomy" id="88211"/>
    <lineage>
        <taxon>Eukaryota</taxon>
        <taxon>Metazoa</taxon>
        <taxon>Ecdysozoa</taxon>
        <taxon>Arthropoda</taxon>
        <taxon>Crustacea</taxon>
        <taxon>Multicrustacea</taxon>
        <taxon>Malacostraca</taxon>
        <taxon>Eumalacostraca</taxon>
        <taxon>Eucarida</taxon>
        <taxon>Decapoda</taxon>
        <taxon>Pleocyemata</taxon>
        <taxon>Anomura</taxon>
        <taxon>Galatheoidea</taxon>
        <taxon>Porcellanidae</taxon>
        <taxon>Petrolisthes</taxon>
    </lineage>
</organism>
<dbReference type="Proteomes" id="UP001286313">
    <property type="component" value="Unassembled WGS sequence"/>
</dbReference>
<protein>
    <submittedName>
        <fullName evidence="2">Uncharacterized protein</fullName>
    </submittedName>
</protein>
<feature type="region of interest" description="Disordered" evidence="1">
    <location>
        <begin position="1"/>
        <end position="52"/>
    </location>
</feature>
<evidence type="ECO:0000256" key="1">
    <source>
        <dbReference type="SAM" id="MobiDB-lite"/>
    </source>
</evidence>
<dbReference type="EMBL" id="JAWQEG010001661">
    <property type="protein sequence ID" value="KAK3877538.1"/>
    <property type="molecule type" value="Genomic_DNA"/>
</dbReference>
<proteinExistence type="predicted"/>
<reference evidence="2" key="1">
    <citation type="submission" date="2023-10" db="EMBL/GenBank/DDBJ databases">
        <title>Genome assemblies of two species of porcelain crab, Petrolisthes cinctipes and Petrolisthes manimaculis (Anomura: Porcellanidae).</title>
        <authorList>
            <person name="Angst P."/>
        </authorList>
    </citation>
    <scope>NUCLEOTIDE SEQUENCE</scope>
    <source>
        <strain evidence="2">PB745_01</strain>
        <tissue evidence="2">Gill</tissue>
    </source>
</reference>
<sequence>MDQHTEGSIEDDTVSRRTLRQDMNNKTSNPDGHNGQGDTGRASNTKANQPAWSCVVNVGCGRKYGEEE</sequence>
<keyword evidence="3" id="KW-1185">Reference proteome</keyword>
<evidence type="ECO:0000313" key="3">
    <source>
        <dbReference type="Proteomes" id="UP001286313"/>
    </source>
</evidence>
<accession>A0AAE1KN67</accession>
<comment type="caution">
    <text evidence="2">The sequence shown here is derived from an EMBL/GenBank/DDBJ whole genome shotgun (WGS) entry which is preliminary data.</text>
</comment>
<name>A0AAE1KN67_PETCI</name>
<dbReference type="AlphaFoldDB" id="A0AAE1KN67"/>
<gene>
    <name evidence="2" type="ORF">Pcinc_017746</name>
</gene>
<feature type="compositionally biased region" description="Polar residues" evidence="1">
    <location>
        <begin position="41"/>
        <end position="51"/>
    </location>
</feature>
<evidence type="ECO:0000313" key="2">
    <source>
        <dbReference type="EMBL" id="KAK3877538.1"/>
    </source>
</evidence>